<reference evidence="1 2" key="1">
    <citation type="submission" date="2021-10" db="EMBL/GenBank/DDBJ databases">
        <title>Whole-genome sequencing analysis of Laribacter hongkongensis: virulence gene profiles, carbohydrate-active enzyme prediction, and antimicrobial resistance characterization.</title>
        <authorList>
            <person name="Yuan P."/>
            <person name="Zhan Y."/>
            <person name="Chen D."/>
        </authorList>
    </citation>
    <scope>NUCLEOTIDE SEQUENCE [LARGE SCALE GENOMIC DNA]</scope>
    <source>
        <strain evidence="1 2">W67</strain>
    </source>
</reference>
<evidence type="ECO:0000313" key="1">
    <source>
        <dbReference type="EMBL" id="MCG9025684.1"/>
    </source>
</evidence>
<dbReference type="EMBL" id="JAJAXM010000010">
    <property type="protein sequence ID" value="MCG9025684.1"/>
    <property type="molecule type" value="Genomic_DNA"/>
</dbReference>
<dbReference type="HAMAP" id="MF_04109">
    <property type="entry name" value="ENDOLYSIN_LAMBDA"/>
    <property type="match status" value="1"/>
</dbReference>
<comment type="caution">
    <text evidence="1">The sequence shown here is derived from an EMBL/GenBank/DDBJ whole genome shotgun (WGS) entry which is preliminary data.</text>
</comment>
<dbReference type="Gene3D" id="1.10.530.10">
    <property type="match status" value="1"/>
</dbReference>
<dbReference type="AlphaFoldDB" id="A0ABD4SS92"/>
<keyword evidence="1" id="KW-0378">Hydrolase</keyword>
<name>A0ABD4SS92_9NEIS</name>
<evidence type="ECO:0000313" key="2">
    <source>
        <dbReference type="Proteomes" id="UP001200247"/>
    </source>
</evidence>
<dbReference type="GO" id="GO:0016787">
    <property type="term" value="F:hydrolase activity"/>
    <property type="evidence" value="ECO:0007669"/>
    <property type="project" value="UniProtKB-KW"/>
</dbReference>
<proteinExistence type="inferred from homology"/>
<protein>
    <submittedName>
        <fullName evidence="1">Glycoside hydrolase family 104 protein</fullName>
    </submittedName>
</protein>
<dbReference type="InterPro" id="IPR034691">
    <property type="entry name" value="Endolysin_lambda_type"/>
</dbReference>
<dbReference type="InterPro" id="IPR023346">
    <property type="entry name" value="Lysozyme-like_dom_sf"/>
</dbReference>
<gene>
    <name evidence="1" type="ORF">LH440_07165</name>
</gene>
<dbReference type="SUPFAM" id="SSF53955">
    <property type="entry name" value="Lysozyme-like"/>
    <property type="match status" value="1"/>
</dbReference>
<dbReference type="RefSeq" id="WP_239893866.1">
    <property type="nucleotide sequence ID" value="NZ_JAJAXM010000010.1"/>
</dbReference>
<sequence>MARISAAEAGSPNHLTYLDMLAYAELGRDLLEKSDDGYNVIVGSTARRPDLFDGYLDHPRKLVELPRLGIKSTAAGRYQILSRYYDAYRKQLGLSSFSPVNQDRIALRMIRECKADDDIAFGDIATAIHKCRSRWASLPGSGYGQREHELTQLVAVWEQAGGIVIA</sequence>
<accession>A0ABD4SS92</accession>
<dbReference type="CDD" id="cd00736">
    <property type="entry name" value="lambda_lys-like"/>
    <property type="match status" value="1"/>
</dbReference>
<dbReference type="Proteomes" id="UP001200247">
    <property type="component" value="Unassembled WGS sequence"/>
</dbReference>
<organism evidence="1 2">
    <name type="scientific">Laribacter hongkongensis</name>
    <dbReference type="NCBI Taxonomy" id="168471"/>
    <lineage>
        <taxon>Bacteria</taxon>
        <taxon>Pseudomonadati</taxon>
        <taxon>Pseudomonadota</taxon>
        <taxon>Betaproteobacteria</taxon>
        <taxon>Neisseriales</taxon>
        <taxon>Aquaspirillaceae</taxon>
        <taxon>Laribacter</taxon>
    </lineage>
</organism>